<evidence type="ECO:0000259" key="2">
    <source>
        <dbReference type="Pfam" id="PF20236"/>
    </source>
</evidence>
<feature type="compositionally biased region" description="Polar residues" evidence="1">
    <location>
        <begin position="14"/>
        <end position="23"/>
    </location>
</feature>
<feature type="domain" description="DUF6593" evidence="2">
    <location>
        <begin position="60"/>
        <end position="195"/>
    </location>
</feature>
<dbReference type="OrthoDB" id="3191568at2759"/>
<evidence type="ECO:0000313" key="3">
    <source>
        <dbReference type="EMBL" id="CAA7261093.1"/>
    </source>
</evidence>
<accession>A0A8S0WFZ6</accession>
<gene>
    <name evidence="3" type="ORF">AAE3_LOCUS3229</name>
</gene>
<organism evidence="3 4">
    <name type="scientific">Cyclocybe aegerita</name>
    <name type="common">Black poplar mushroom</name>
    <name type="synonym">Agrocybe aegerita</name>
    <dbReference type="NCBI Taxonomy" id="1973307"/>
    <lineage>
        <taxon>Eukaryota</taxon>
        <taxon>Fungi</taxon>
        <taxon>Dikarya</taxon>
        <taxon>Basidiomycota</taxon>
        <taxon>Agaricomycotina</taxon>
        <taxon>Agaricomycetes</taxon>
        <taxon>Agaricomycetidae</taxon>
        <taxon>Agaricales</taxon>
        <taxon>Agaricineae</taxon>
        <taxon>Bolbitiaceae</taxon>
        <taxon>Cyclocybe</taxon>
    </lineage>
</organism>
<reference evidence="3 4" key="1">
    <citation type="submission" date="2020-01" db="EMBL/GenBank/DDBJ databases">
        <authorList>
            <person name="Gupta K D."/>
        </authorList>
    </citation>
    <scope>NUCLEOTIDE SEQUENCE [LARGE SCALE GENOMIC DNA]</scope>
</reference>
<protein>
    <recommendedName>
        <fullName evidence="2">DUF6593 domain-containing protein</fullName>
    </recommendedName>
</protein>
<sequence>MFVNNPYAQAGWHNPQNPHSINNAPWRPNPWHPPTFGALPPPEDRPASVLSFEFAPLNPDIFNCIVTGPNHTKFFDITTASGRTHIRKASEDFARIDWSQHPTVEARGVLARQRAGDFLKLTSEQSYRTMTISGRTYAWIPRETGIYLYSAGPNPPAQFARLTLSHDNTKVVLEITSEAFGVGLFEPCIISAVLLFSARNID</sequence>
<dbReference type="InterPro" id="IPR046528">
    <property type="entry name" value="DUF6593"/>
</dbReference>
<keyword evidence="4" id="KW-1185">Reference proteome</keyword>
<dbReference type="Proteomes" id="UP000467700">
    <property type="component" value="Unassembled WGS sequence"/>
</dbReference>
<dbReference type="AlphaFoldDB" id="A0A8S0WFZ6"/>
<evidence type="ECO:0000256" key="1">
    <source>
        <dbReference type="SAM" id="MobiDB-lite"/>
    </source>
</evidence>
<name>A0A8S0WFZ6_CYCAE</name>
<evidence type="ECO:0000313" key="4">
    <source>
        <dbReference type="Proteomes" id="UP000467700"/>
    </source>
</evidence>
<feature type="region of interest" description="Disordered" evidence="1">
    <location>
        <begin position="1"/>
        <end position="40"/>
    </location>
</feature>
<comment type="caution">
    <text evidence="3">The sequence shown here is derived from an EMBL/GenBank/DDBJ whole genome shotgun (WGS) entry which is preliminary data.</text>
</comment>
<dbReference type="Pfam" id="PF20236">
    <property type="entry name" value="DUF6593"/>
    <property type="match status" value="1"/>
</dbReference>
<proteinExistence type="predicted"/>
<dbReference type="EMBL" id="CACVBS010000031">
    <property type="protein sequence ID" value="CAA7261093.1"/>
    <property type="molecule type" value="Genomic_DNA"/>
</dbReference>